<sequence>MILFKRFSGKTIAYLSTMLVLIGFQLIAACNSPFTPKPRGYFKIALPEHEYQVFEKPGFPYSFEYPKYATIIQDSTYFDEQPENPYWINIDIPSLNGRIYISYNQIGGKARYKVQNKSGAYVDSFGVNTFDKLLNDSYTLSYKHSYKASSIEDSAFVSQGGINGIYFRIGGNTATANQFLLTDSSRHFLRGALYFDAAPNEDSLRPINNFLREDLKHLINTLRWKN</sequence>
<keyword evidence="1" id="KW-0812">Transmembrane</keyword>
<accession>A0ABS9BM30</accession>
<dbReference type="Pfam" id="PF25593">
    <property type="entry name" value="GldD_lipo"/>
    <property type="match status" value="1"/>
</dbReference>
<dbReference type="Proteomes" id="UP001200145">
    <property type="component" value="Unassembled WGS sequence"/>
</dbReference>
<protein>
    <recommendedName>
        <fullName evidence="4">Gliding motility-associated lipoprotein GldD</fullName>
    </recommendedName>
</protein>
<proteinExistence type="predicted"/>
<keyword evidence="3" id="KW-1185">Reference proteome</keyword>
<keyword evidence="1" id="KW-0472">Membrane</keyword>
<comment type="caution">
    <text evidence="2">The sequence shown here is derived from an EMBL/GenBank/DDBJ whole genome shotgun (WGS) entry which is preliminary data.</text>
</comment>
<evidence type="ECO:0008006" key="4">
    <source>
        <dbReference type="Google" id="ProtNLM"/>
    </source>
</evidence>
<name>A0ABS9BM30_9BACT</name>
<keyword evidence="1" id="KW-1133">Transmembrane helix</keyword>
<dbReference type="EMBL" id="JAKEVY010000003">
    <property type="protein sequence ID" value="MCF1715899.1"/>
    <property type="molecule type" value="Genomic_DNA"/>
</dbReference>
<evidence type="ECO:0000313" key="3">
    <source>
        <dbReference type="Proteomes" id="UP001200145"/>
    </source>
</evidence>
<feature type="transmembrane region" description="Helical" evidence="1">
    <location>
        <begin position="12"/>
        <end position="29"/>
    </location>
</feature>
<gene>
    <name evidence="2" type="ORF">L0U88_14765</name>
</gene>
<dbReference type="RefSeq" id="WP_234866845.1">
    <property type="nucleotide sequence ID" value="NZ_JAKEVY010000003.1"/>
</dbReference>
<evidence type="ECO:0000313" key="2">
    <source>
        <dbReference type="EMBL" id="MCF1715899.1"/>
    </source>
</evidence>
<evidence type="ECO:0000256" key="1">
    <source>
        <dbReference type="SAM" id="Phobius"/>
    </source>
</evidence>
<reference evidence="2 3" key="1">
    <citation type="submission" date="2022-01" db="EMBL/GenBank/DDBJ databases">
        <title>Flavihumibacter sp. nov., isolated from sediment of a river.</title>
        <authorList>
            <person name="Liu H."/>
        </authorList>
    </citation>
    <scope>NUCLEOTIDE SEQUENCE [LARGE SCALE GENOMIC DNA]</scope>
    <source>
        <strain evidence="2 3">RY-1</strain>
    </source>
</reference>
<dbReference type="PROSITE" id="PS51257">
    <property type="entry name" value="PROKAR_LIPOPROTEIN"/>
    <property type="match status" value="1"/>
</dbReference>
<organism evidence="2 3">
    <name type="scientific">Flavihumibacter fluminis</name>
    <dbReference type="NCBI Taxonomy" id="2909236"/>
    <lineage>
        <taxon>Bacteria</taxon>
        <taxon>Pseudomonadati</taxon>
        <taxon>Bacteroidota</taxon>
        <taxon>Chitinophagia</taxon>
        <taxon>Chitinophagales</taxon>
        <taxon>Chitinophagaceae</taxon>
        <taxon>Flavihumibacter</taxon>
    </lineage>
</organism>
<dbReference type="InterPro" id="IPR019850">
    <property type="entry name" value="GldD-like"/>
</dbReference>